<dbReference type="EMBL" id="CFOH01000753">
    <property type="protein sequence ID" value="CFE68303.1"/>
    <property type="molecule type" value="Genomic_DNA"/>
</dbReference>
<dbReference type="Proteomes" id="UP000046947">
    <property type="component" value="Unassembled WGS sequence"/>
</dbReference>
<evidence type="ECO:0000313" key="1">
    <source>
        <dbReference type="EMBL" id="CFE68303.1"/>
    </source>
</evidence>
<dbReference type="Proteomes" id="UP000038802">
    <property type="component" value="Unassembled WGS sequence"/>
</dbReference>
<evidence type="ECO:0000313" key="5">
    <source>
        <dbReference type="Proteomes" id="UP000038802"/>
    </source>
</evidence>
<dbReference type="Proteomes" id="UP000044938">
    <property type="component" value="Unassembled WGS sequence"/>
</dbReference>
<sequence length="30" mass="3072">MVAIGAIQKRTVRIALTFRLGLGAAGRGCA</sequence>
<dbReference type="EMBL" id="CSAE01000735">
    <property type="protein sequence ID" value="COW84476.1"/>
    <property type="molecule type" value="Genomic_DNA"/>
</dbReference>
<proteinExistence type="predicted"/>
<dbReference type="AlphaFoldDB" id="A0A0T9DBN8"/>
<reference evidence="5 6" key="2">
    <citation type="submission" date="2015-03" db="EMBL/GenBank/DDBJ databases">
        <authorList>
            <consortium name="Pathogen Informatics"/>
        </authorList>
    </citation>
    <scope>NUCLEOTIDE SEQUENCE [LARGE SCALE GENOMIC DNA]</scope>
    <source>
        <strain evidence="2 7">G09801536</strain>
        <strain evidence="1 8">H09601792</strain>
        <strain evidence="5">K00500041</strain>
        <strain evidence="4 6">M09401471</strain>
    </source>
</reference>
<dbReference type="EMBL" id="CSAD01000737">
    <property type="protein sequence ID" value="COW35776.1"/>
    <property type="molecule type" value="Genomic_DNA"/>
</dbReference>
<evidence type="ECO:0000313" key="4">
    <source>
        <dbReference type="EMBL" id="COX04754.1"/>
    </source>
</evidence>
<name>A0A0T9DBN8_MYCTX</name>
<evidence type="ECO:0000313" key="2">
    <source>
        <dbReference type="EMBL" id="COW35776.1"/>
    </source>
</evidence>
<evidence type="ECO:0000313" key="6">
    <source>
        <dbReference type="Proteomes" id="UP000044938"/>
    </source>
</evidence>
<evidence type="ECO:0000313" key="3">
    <source>
        <dbReference type="EMBL" id="COW84476.1"/>
    </source>
</evidence>
<gene>
    <name evidence="2" type="ORF">ERS007679_03713</name>
    <name evidence="1" type="ORF">ERS007688_03467</name>
    <name evidence="3" type="ORF">ERS007703_04323</name>
    <name evidence="4" type="ORF">ERS007720_03806</name>
</gene>
<accession>A0A0T9DBN8</accession>
<protein>
    <submittedName>
        <fullName evidence="3">Uncharacterized protein</fullName>
    </submittedName>
</protein>
<evidence type="ECO:0000313" key="7">
    <source>
        <dbReference type="Proteomes" id="UP000045842"/>
    </source>
</evidence>
<dbReference type="EMBL" id="CSAJ01000673">
    <property type="protein sequence ID" value="COX04754.1"/>
    <property type="molecule type" value="Genomic_DNA"/>
</dbReference>
<evidence type="ECO:0000313" key="8">
    <source>
        <dbReference type="Proteomes" id="UP000046947"/>
    </source>
</evidence>
<dbReference type="Proteomes" id="UP000045842">
    <property type="component" value="Unassembled WGS sequence"/>
</dbReference>
<organism evidence="3 5">
    <name type="scientific">Mycobacterium tuberculosis</name>
    <dbReference type="NCBI Taxonomy" id="1773"/>
    <lineage>
        <taxon>Bacteria</taxon>
        <taxon>Bacillati</taxon>
        <taxon>Actinomycetota</taxon>
        <taxon>Actinomycetes</taxon>
        <taxon>Mycobacteriales</taxon>
        <taxon>Mycobacteriaceae</taxon>
        <taxon>Mycobacterium</taxon>
        <taxon>Mycobacterium tuberculosis complex</taxon>
    </lineage>
</organism>
<reference evidence="3" key="1">
    <citation type="submission" date="2015-03" db="EMBL/GenBank/DDBJ databases">
        <authorList>
            <person name="Murphy D."/>
        </authorList>
    </citation>
    <scope>NUCLEOTIDE SEQUENCE [LARGE SCALE GENOMIC DNA]</scope>
    <source>
        <strain evidence="3">K00500041</strain>
    </source>
</reference>